<keyword evidence="5" id="KW-0539">Nucleus</keyword>
<dbReference type="InterPro" id="IPR008672">
    <property type="entry name" value="Mad1"/>
</dbReference>
<dbReference type="GO" id="GO:0005635">
    <property type="term" value="C:nuclear envelope"/>
    <property type="evidence" value="ECO:0007669"/>
    <property type="project" value="TreeGrafter"/>
</dbReference>
<organism evidence="8 9">
    <name type="scientific">Patella caerulea</name>
    <name type="common">Rayed Mediterranean limpet</name>
    <dbReference type="NCBI Taxonomy" id="87958"/>
    <lineage>
        <taxon>Eukaryota</taxon>
        <taxon>Metazoa</taxon>
        <taxon>Spiralia</taxon>
        <taxon>Lophotrochozoa</taxon>
        <taxon>Mollusca</taxon>
        <taxon>Gastropoda</taxon>
        <taxon>Patellogastropoda</taxon>
        <taxon>Patelloidea</taxon>
        <taxon>Patellidae</taxon>
        <taxon>Patella</taxon>
    </lineage>
</organism>
<evidence type="ECO:0000313" key="8">
    <source>
        <dbReference type="EMBL" id="KAK6166145.1"/>
    </source>
</evidence>
<dbReference type="GO" id="GO:0051315">
    <property type="term" value="P:attachment of mitotic spindle microtubules to kinetochore"/>
    <property type="evidence" value="ECO:0007669"/>
    <property type="project" value="TreeGrafter"/>
</dbReference>
<keyword evidence="6" id="KW-0131">Cell cycle</keyword>
<evidence type="ECO:0000256" key="7">
    <source>
        <dbReference type="SAM" id="Coils"/>
    </source>
</evidence>
<dbReference type="GO" id="GO:0000776">
    <property type="term" value="C:kinetochore"/>
    <property type="evidence" value="ECO:0007669"/>
    <property type="project" value="TreeGrafter"/>
</dbReference>
<dbReference type="Proteomes" id="UP001347796">
    <property type="component" value="Unassembled WGS sequence"/>
</dbReference>
<dbReference type="PANTHER" id="PTHR23168:SF0">
    <property type="entry name" value="MITOTIC SPINDLE ASSEMBLY CHECKPOINT PROTEIN MAD1"/>
    <property type="match status" value="1"/>
</dbReference>
<dbReference type="Pfam" id="PF05557">
    <property type="entry name" value="MAD"/>
    <property type="match status" value="1"/>
</dbReference>
<dbReference type="AlphaFoldDB" id="A0AAN8J416"/>
<evidence type="ECO:0008006" key="10">
    <source>
        <dbReference type="Google" id="ProtNLM"/>
    </source>
</evidence>
<evidence type="ECO:0000256" key="1">
    <source>
        <dbReference type="ARBA" id="ARBA00004123"/>
    </source>
</evidence>
<proteinExistence type="inferred from homology"/>
<dbReference type="PANTHER" id="PTHR23168">
    <property type="entry name" value="MITOTIC SPINDLE ASSEMBLY CHECKPOINT PROTEIN MAD1 MITOTIC ARREST DEFICIENT-LIKE PROTEIN 1"/>
    <property type="match status" value="1"/>
</dbReference>
<keyword evidence="7" id="KW-0175">Coiled coil</keyword>
<dbReference type="GO" id="GO:0007094">
    <property type="term" value="P:mitotic spindle assembly checkpoint signaling"/>
    <property type="evidence" value="ECO:0007669"/>
    <property type="project" value="InterPro"/>
</dbReference>
<reference evidence="8 9" key="1">
    <citation type="submission" date="2024-01" db="EMBL/GenBank/DDBJ databases">
        <title>The genome of the rayed Mediterranean limpet Patella caerulea (Linnaeus, 1758).</title>
        <authorList>
            <person name="Anh-Thu Weber A."/>
            <person name="Halstead-Nussloch G."/>
        </authorList>
    </citation>
    <scope>NUCLEOTIDE SEQUENCE [LARGE SCALE GENOMIC DNA]</scope>
    <source>
        <strain evidence="8">AATW-2023a</strain>
        <tissue evidence="8">Whole specimen</tissue>
    </source>
</reference>
<feature type="coiled-coil region" evidence="7">
    <location>
        <begin position="554"/>
        <end position="585"/>
    </location>
</feature>
<evidence type="ECO:0000256" key="3">
    <source>
        <dbReference type="ARBA" id="ARBA00022618"/>
    </source>
</evidence>
<keyword evidence="4" id="KW-0498">Mitosis</keyword>
<dbReference type="Gene3D" id="1.20.5.170">
    <property type="match status" value="1"/>
</dbReference>
<feature type="coiled-coil region" evidence="7">
    <location>
        <begin position="168"/>
        <end position="313"/>
    </location>
</feature>
<comment type="subcellular location">
    <subcellularLocation>
        <location evidence="1">Nucleus</location>
    </subcellularLocation>
</comment>
<comment type="similarity">
    <text evidence="2">Belongs to the MAD1 family.</text>
</comment>
<dbReference type="Gene3D" id="6.10.250.90">
    <property type="match status" value="1"/>
</dbReference>
<evidence type="ECO:0000256" key="5">
    <source>
        <dbReference type="ARBA" id="ARBA00023242"/>
    </source>
</evidence>
<evidence type="ECO:0000313" key="9">
    <source>
        <dbReference type="Proteomes" id="UP001347796"/>
    </source>
</evidence>
<dbReference type="EMBL" id="JAZGQO010000021">
    <property type="protein sequence ID" value="KAK6166145.1"/>
    <property type="molecule type" value="Genomic_DNA"/>
</dbReference>
<dbReference type="GO" id="GO:0072686">
    <property type="term" value="C:mitotic spindle"/>
    <property type="evidence" value="ECO:0007669"/>
    <property type="project" value="TreeGrafter"/>
</dbReference>
<comment type="caution">
    <text evidence="8">The sequence shown here is derived from an EMBL/GenBank/DDBJ whole genome shotgun (WGS) entry which is preliminary data.</text>
</comment>
<dbReference type="GO" id="GO:0051301">
    <property type="term" value="P:cell division"/>
    <property type="evidence" value="ECO:0007669"/>
    <property type="project" value="UniProtKB-KW"/>
</dbReference>
<dbReference type="SUPFAM" id="SSF75704">
    <property type="entry name" value="Mitotic arrest deficient-like 1, Mad1"/>
    <property type="match status" value="1"/>
</dbReference>
<evidence type="ECO:0000256" key="6">
    <source>
        <dbReference type="ARBA" id="ARBA00023306"/>
    </source>
</evidence>
<dbReference type="FunFam" id="3.30.457.60:FF:000002">
    <property type="entry name" value="Mitotic spindle assembly checkpoint protein MAD1"/>
    <property type="match status" value="1"/>
</dbReference>
<keyword evidence="9" id="KW-1185">Reference proteome</keyword>
<protein>
    <recommendedName>
        <fullName evidence="10">Mitotic spindle assembly checkpoint protein MAD1</fullName>
    </recommendedName>
</protein>
<dbReference type="Gene3D" id="3.30.457.60">
    <property type="match status" value="1"/>
</dbReference>
<accession>A0AAN8J416</accession>
<evidence type="ECO:0000256" key="2">
    <source>
        <dbReference type="ARBA" id="ARBA00008029"/>
    </source>
</evidence>
<keyword evidence="3" id="KW-0132">Cell division</keyword>
<feature type="coiled-coil region" evidence="7">
    <location>
        <begin position="441"/>
        <end position="475"/>
    </location>
</feature>
<sequence length="727" mass="84960">MDDETMDNTAVIRMKRELDAYLSDPASIVTNVFRESRPRTSLFFQNDLTKTPDVVDPRRERFDNIGSNKRDKDEMICAKPFTLNTSDLEIKRVRLDLEKEVEILKEEKRVLAEKYTGLQIKLKFVCENEESLKEQLKVTESDFANYKSSQEEKLRLGQRTRWRLEDALKESSRKISDQNLKINELQQLQSNRPNVEAVAAQRQLEIHRDQLKIMSSQIEELEKFKDQALQGEVKIRELENQLAKHEDELLITRVCKSKLDTVPELEKQRDRLIEENNELKVNERNFMKLEEEFEGLQKKLARSEERVHELNQLDIDNEEMRQIKQRCKLCGSSETQSRASMLKQISDLKATHLKQLEEQGELSSRLRRSENQLLEFQTKYQTTQEKLNSTNTNCQKQADFIKRLQKKLLLTTKEKEGYKRIIESYESEVTLNVANPGIDRAQQLEDIVQSYKRHCETLETENNQQLEQIADLKQKCQHHQSGDTMSMIEIPNVSKTSDLDVIAELKEKIINLETLLKQTQTEKYNLECIIEQSHLQGNYDPTKTKIVHFTMNPAAKAQQQREQDLEALRSENEKLRGRINILENTKGECVEDLTLRVEEKLQNPSPNKQVEDMKAQVRKEELRNRRLMEAFKKTSQEFRNVCCQLLGYKIDITGNSQYRLTSVYSESVHDHLIFQQSSAGDIQLMDTEFSQTVQDLIDIYLVKQDSVPAFLSSVCLDLFGRQTMNLG</sequence>
<name>A0AAN8J416_PATCE</name>
<evidence type="ECO:0000256" key="4">
    <source>
        <dbReference type="ARBA" id="ARBA00022776"/>
    </source>
</evidence>
<gene>
    <name evidence="8" type="ORF">SNE40_022908</name>
</gene>